<keyword evidence="1" id="KW-0732">Signal</keyword>
<protein>
    <recommendedName>
        <fullName evidence="4">DUF5666 domain-containing protein</fullName>
    </recommendedName>
</protein>
<evidence type="ECO:0000313" key="3">
    <source>
        <dbReference type="Proteomes" id="UP000094256"/>
    </source>
</evidence>
<evidence type="ECO:0008006" key="4">
    <source>
        <dbReference type="Google" id="ProtNLM"/>
    </source>
</evidence>
<organism evidence="2 3">
    <name type="scientific">Sphingomonas panacis</name>
    <dbReference type="NCBI Taxonomy" id="1560345"/>
    <lineage>
        <taxon>Bacteria</taxon>
        <taxon>Pseudomonadati</taxon>
        <taxon>Pseudomonadota</taxon>
        <taxon>Alphaproteobacteria</taxon>
        <taxon>Sphingomonadales</taxon>
        <taxon>Sphingomonadaceae</taxon>
        <taxon>Sphingomonas</taxon>
    </lineage>
</organism>
<feature type="chain" id="PRO_5008556242" description="DUF5666 domain-containing protein" evidence="1">
    <location>
        <begin position="22"/>
        <end position="95"/>
    </location>
</feature>
<dbReference type="Proteomes" id="UP000094256">
    <property type="component" value="Chromosome"/>
</dbReference>
<feature type="signal peptide" evidence="1">
    <location>
        <begin position="1"/>
        <end position="21"/>
    </location>
</feature>
<dbReference type="KEGG" id="span:AWL63_12225"/>
<accession>A0A1B3ZB19</accession>
<evidence type="ECO:0000256" key="1">
    <source>
        <dbReference type="SAM" id="SignalP"/>
    </source>
</evidence>
<dbReference type="STRING" id="1560345.AWL63_12225"/>
<sequence>MTKTLLLAASLFAAVSTPALADTAPQHTFTRDGDTYVYTTKQVANRTIISGRVLNTGDTFELAVRGNRVTGFTGRREVAFNVPAASARAVASTAN</sequence>
<name>A0A1B3ZB19_9SPHN</name>
<dbReference type="AlphaFoldDB" id="A0A1B3ZB19"/>
<dbReference type="OrthoDB" id="7572491at2"/>
<reference evidence="2 3" key="1">
    <citation type="submission" date="2016-01" db="EMBL/GenBank/DDBJ databases">
        <title>Complete genome and mega plasmid sequence of Sphingomonas panacis DCY99 elicits systemic resistance in rice to Xanthomonas oryzae.</title>
        <authorList>
            <person name="Kim Y.J."/>
            <person name="Yang D.C."/>
            <person name="Sing P."/>
        </authorList>
    </citation>
    <scope>NUCLEOTIDE SEQUENCE [LARGE SCALE GENOMIC DNA]</scope>
    <source>
        <strain evidence="2 3">DCY99</strain>
    </source>
</reference>
<gene>
    <name evidence="2" type="ORF">AWL63_12225</name>
</gene>
<keyword evidence="3" id="KW-1185">Reference proteome</keyword>
<evidence type="ECO:0000313" key="2">
    <source>
        <dbReference type="EMBL" id="AOH84620.1"/>
    </source>
</evidence>
<dbReference type="RefSeq" id="WP_069205171.1">
    <property type="nucleotide sequence ID" value="NZ_CP014168.1"/>
</dbReference>
<proteinExistence type="predicted"/>
<dbReference type="EMBL" id="CP014168">
    <property type="protein sequence ID" value="AOH84620.1"/>
    <property type="molecule type" value="Genomic_DNA"/>
</dbReference>